<name>A0ABN6XB93_9CELL</name>
<comment type="function">
    <text evidence="1">Required for the transposition of the insertion element.</text>
</comment>
<comment type="similarity">
    <text evidence="2">Belongs to the transposase mutator family.</text>
</comment>
<reference evidence="7" key="1">
    <citation type="journal article" date="2019" name="Int. J. Syst. Evol. Microbiol.">
        <title>The Global Catalogue of Microorganisms (GCM) 10K type strain sequencing project: providing services to taxonomists for standard genome sequencing and annotation.</title>
        <authorList>
            <consortium name="The Broad Institute Genomics Platform"/>
            <consortium name="The Broad Institute Genome Sequencing Center for Infectious Disease"/>
            <person name="Wu L."/>
            <person name="Ma J."/>
        </authorList>
    </citation>
    <scope>NUCLEOTIDE SEQUENCE [LARGE SCALE GENOMIC DNA]</scope>
    <source>
        <strain evidence="7">NBRC 108565</strain>
    </source>
</reference>
<keyword evidence="5" id="KW-0233">DNA recombination</keyword>
<dbReference type="NCBIfam" id="NF033544">
    <property type="entry name" value="transpos_IS1249"/>
    <property type="match status" value="1"/>
</dbReference>
<evidence type="ECO:0000256" key="3">
    <source>
        <dbReference type="ARBA" id="ARBA00022578"/>
    </source>
</evidence>
<evidence type="ECO:0000313" key="6">
    <source>
        <dbReference type="EMBL" id="BDZ42096.1"/>
    </source>
</evidence>
<dbReference type="InterPro" id="IPR048004">
    <property type="entry name" value="IS1249_transpos"/>
</dbReference>
<gene>
    <name evidence="6" type="ORF">GCM10025865_13950</name>
</gene>
<keyword evidence="4" id="KW-0238">DNA-binding</keyword>
<dbReference type="EMBL" id="AP027729">
    <property type="protein sequence ID" value="BDZ42096.1"/>
    <property type="molecule type" value="Genomic_DNA"/>
</dbReference>
<keyword evidence="3" id="KW-0815">Transposition</keyword>
<protein>
    <recommendedName>
        <fullName evidence="8">Mutator family transposase</fullName>
    </recommendedName>
</protein>
<evidence type="ECO:0000256" key="4">
    <source>
        <dbReference type="ARBA" id="ARBA00023125"/>
    </source>
</evidence>
<organism evidence="6 7">
    <name type="scientific">Paraoerskovia sediminicola</name>
    <dbReference type="NCBI Taxonomy" id="1138587"/>
    <lineage>
        <taxon>Bacteria</taxon>
        <taxon>Bacillati</taxon>
        <taxon>Actinomycetota</taxon>
        <taxon>Actinomycetes</taxon>
        <taxon>Micrococcales</taxon>
        <taxon>Cellulomonadaceae</taxon>
        <taxon>Paraoerskovia</taxon>
    </lineage>
</organism>
<dbReference type="Pfam" id="PF00872">
    <property type="entry name" value="Transposase_mut"/>
    <property type="match status" value="1"/>
</dbReference>
<keyword evidence="7" id="KW-1185">Reference proteome</keyword>
<sequence length="272" mass="30685">MTRTAQLERFLTWLTGSGTQADLGGSARSFRRTHAWCWDLVRAITVTGEIYDEVQLDGTYLSDGWCLLLAINGSTGTVIAFQRCDTEKSAAWAALLEQIPPPRAVVIDGGSGLASALATCWPATRAQRCLVHVQRNVRTLLTTRPRTDAGKALRRLSLALTRITTRDQAAAWQARLHAWHQVYGHLTRDKTYLRTTGVRPAWARSNSTWWWTHDRLRRAYRLLERLTRQGVLFTYLDEALIGRGLSATTNRIEGGTNHPIKDLLRRHRGMPT</sequence>
<accession>A0ABN6XB93</accession>
<evidence type="ECO:0000256" key="2">
    <source>
        <dbReference type="ARBA" id="ARBA00010961"/>
    </source>
</evidence>
<dbReference type="Proteomes" id="UP001321475">
    <property type="component" value="Chromosome"/>
</dbReference>
<evidence type="ECO:0000256" key="1">
    <source>
        <dbReference type="ARBA" id="ARBA00002190"/>
    </source>
</evidence>
<dbReference type="InterPro" id="IPR001207">
    <property type="entry name" value="Transposase_mutator"/>
</dbReference>
<evidence type="ECO:0000313" key="7">
    <source>
        <dbReference type="Proteomes" id="UP001321475"/>
    </source>
</evidence>
<evidence type="ECO:0008006" key="8">
    <source>
        <dbReference type="Google" id="ProtNLM"/>
    </source>
</evidence>
<evidence type="ECO:0000256" key="5">
    <source>
        <dbReference type="ARBA" id="ARBA00023172"/>
    </source>
</evidence>
<proteinExistence type="inferred from homology"/>